<evidence type="ECO:0000313" key="7">
    <source>
        <dbReference type="Proteomes" id="UP001596298"/>
    </source>
</evidence>
<sequence length="307" mass="32166">MPLHPIPEVRVPHQMVTPHGDVLRLVAARRDELTPALRRIADTIAQHADEVVHMSTAELARRADTSDAAVSRFCRSVDVAGFPELRSLIAVALAQGRQPTPVSLADVRRSSDLATIARAIRNAHVDAVDLTFARLDFGVTALVIEAMRTARQVIGFGVGAASAVLADLDFKLGQVGVPVTTTTDVHRALALTARAGADTVAIIVSHSGDTRECLEVAQAGAAAGVTVVVITAAASSALSRAATHVLRPVAHEPRVGAGGTASRIAQLYVVDLLYLGLLARAPDEDAVAADRMNRAVRPHRVSSGEGS</sequence>
<dbReference type="CDD" id="cd05013">
    <property type="entry name" value="SIS_RpiR"/>
    <property type="match status" value="1"/>
</dbReference>
<comment type="caution">
    <text evidence="6">The sequence shown here is derived from an EMBL/GenBank/DDBJ whole genome shotgun (WGS) entry which is preliminary data.</text>
</comment>
<name>A0ABW2ACF0_9MICO</name>
<dbReference type="InterPro" id="IPR047640">
    <property type="entry name" value="RpiR-like"/>
</dbReference>
<dbReference type="InterPro" id="IPR046348">
    <property type="entry name" value="SIS_dom_sf"/>
</dbReference>
<dbReference type="Pfam" id="PF01380">
    <property type="entry name" value="SIS"/>
    <property type="match status" value="1"/>
</dbReference>
<evidence type="ECO:0000256" key="1">
    <source>
        <dbReference type="ARBA" id="ARBA00023015"/>
    </source>
</evidence>
<feature type="domain" description="HTH rpiR-type" evidence="4">
    <location>
        <begin position="20"/>
        <end position="96"/>
    </location>
</feature>
<dbReference type="PANTHER" id="PTHR30514:SF1">
    <property type="entry name" value="HTH-TYPE TRANSCRIPTIONAL REGULATOR HEXR-RELATED"/>
    <property type="match status" value="1"/>
</dbReference>
<dbReference type="RefSeq" id="WP_382398836.1">
    <property type="nucleotide sequence ID" value="NZ_JBHSWH010000001.1"/>
</dbReference>
<evidence type="ECO:0000259" key="5">
    <source>
        <dbReference type="PROSITE" id="PS51464"/>
    </source>
</evidence>
<evidence type="ECO:0000256" key="2">
    <source>
        <dbReference type="ARBA" id="ARBA00023125"/>
    </source>
</evidence>
<organism evidence="6 7">
    <name type="scientific">Flexivirga alba</name>
    <dbReference type="NCBI Taxonomy" id="702742"/>
    <lineage>
        <taxon>Bacteria</taxon>
        <taxon>Bacillati</taxon>
        <taxon>Actinomycetota</taxon>
        <taxon>Actinomycetes</taxon>
        <taxon>Micrococcales</taxon>
        <taxon>Dermacoccaceae</taxon>
        <taxon>Flexivirga</taxon>
    </lineage>
</organism>
<dbReference type="Gene3D" id="1.10.10.10">
    <property type="entry name" value="Winged helix-like DNA-binding domain superfamily/Winged helix DNA-binding domain"/>
    <property type="match status" value="1"/>
</dbReference>
<dbReference type="PANTHER" id="PTHR30514">
    <property type="entry name" value="GLUCOKINASE"/>
    <property type="match status" value="1"/>
</dbReference>
<protein>
    <submittedName>
        <fullName evidence="6">MurR/RpiR family transcriptional regulator</fullName>
    </submittedName>
</protein>
<dbReference type="InterPro" id="IPR000281">
    <property type="entry name" value="HTH_RpiR"/>
</dbReference>
<evidence type="ECO:0000256" key="3">
    <source>
        <dbReference type="ARBA" id="ARBA00023163"/>
    </source>
</evidence>
<keyword evidence="3" id="KW-0804">Transcription</keyword>
<evidence type="ECO:0000313" key="6">
    <source>
        <dbReference type="EMBL" id="MFC6704525.1"/>
    </source>
</evidence>
<dbReference type="EMBL" id="JBHSWH010000001">
    <property type="protein sequence ID" value="MFC6704525.1"/>
    <property type="molecule type" value="Genomic_DNA"/>
</dbReference>
<reference evidence="7" key="1">
    <citation type="journal article" date="2019" name="Int. J. Syst. Evol. Microbiol.">
        <title>The Global Catalogue of Microorganisms (GCM) 10K type strain sequencing project: providing services to taxonomists for standard genome sequencing and annotation.</title>
        <authorList>
            <consortium name="The Broad Institute Genomics Platform"/>
            <consortium name="The Broad Institute Genome Sequencing Center for Infectious Disease"/>
            <person name="Wu L."/>
            <person name="Ma J."/>
        </authorList>
    </citation>
    <scope>NUCLEOTIDE SEQUENCE [LARGE SCALE GENOMIC DNA]</scope>
    <source>
        <strain evidence="7">CCUG 58127</strain>
    </source>
</reference>
<keyword evidence="2" id="KW-0238">DNA-binding</keyword>
<dbReference type="InterPro" id="IPR035472">
    <property type="entry name" value="RpiR-like_SIS"/>
</dbReference>
<dbReference type="SUPFAM" id="SSF53697">
    <property type="entry name" value="SIS domain"/>
    <property type="match status" value="1"/>
</dbReference>
<dbReference type="PROSITE" id="PS51464">
    <property type="entry name" value="SIS"/>
    <property type="match status" value="1"/>
</dbReference>
<dbReference type="InterPro" id="IPR009057">
    <property type="entry name" value="Homeodomain-like_sf"/>
</dbReference>
<dbReference type="Pfam" id="PF01418">
    <property type="entry name" value="HTH_6"/>
    <property type="match status" value="1"/>
</dbReference>
<feature type="domain" description="SIS" evidence="5">
    <location>
        <begin position="143"/>
        <end position="283"/>
    </location>
</feature>
<dbReference type="SUPFAM" id="SSF46689">
    <property type="entry name" value="Homeodomain-like"/>
    <property type="match status" value="1"/>
</dbReference>
<keyword evidence="7" id="KW-1185">Reference proteome</keyword>
<dbReference type="PROSITE" id="PS51071">
    <property type="entry name" value="HTH_RPIR"/>
    <property type="match status" value="1"/>
</dbReference>
<accession>A0ABW2ACF0</accession>
<dbReference type="InterPro" id="IPR036388">
    <property type="entry name" value="WH-like_DNA-bd_sf"/>
</dbReference>
<proteinExistence type="predicted"/>
<dbReference type="Proteomes" id="UP001596298">
    <property type="component" value="Unassembled WGS sequence"/>
</dbReference>
<gene>
    <name evidence="6" type="ORF">ACFQDH_04390</name>
</gene>
<keyword evidence="1" id="KW-0805">Transcription regulation</keyword>
<dbReference type="InterPro" id="IPR001347">
    <property type="entry name" value="SIS_dom"/>
</dbReference>
<dbReference type="Gene3D" id="3.40.50.10490">
    <property type="entry name" value="Glucose-6-phosphate isomerase like protein, domain 1"/>
    <property type="match status" value="1"/>
</dbReference>
<evidence type="ECO:0000259" key="4">
    <source>
        <dbReference type="PROSITE" id="PS51071"/>
    </source>
</evidence>